<organism evidence="1 2">
    <name type="scientific">Saccharococcus caldoxylosilyticus</name>
    <dbReference type="NCBI Taxonomy" id="81408"/>
    <lineage>
        <taxon>Bacteria</taxon>
        <taxon>Bacillati</taxon>
        <taxon>Bacillota</taxon>
        <taxon>Bacilli</taxon>
        <taxon>Bacillales</taxon>
        <taxon>Anoxybacillaceae</taxon>
        <taxon>Saccharococcus</taxon>
    </lineage>
</organism>
<gene>
    <name evidence="1" type="ORF">B4119_4237</name>
</gene>
<proteinExistence type="predicted"/>
<dbReference type="EMBL" id="LQYS01000088">
    <property type="protein sequence ID" value="KYD10276.1"/>
    <property type="molecule type" value="Genomic_DNA"/>
</dbReference>
<evidence type="ECO:0000313" key="2">
    <source>
        <dbReference type="Proteomes" id="UP000075455"/>
    </source>
</evidence>
<dbReference type="Proteomes" id="UP000075455">
    <property type="component" value="Unassembled WGS sequence"/>
</dbReference>
<dbReference type="STRING" id="81408.B4119_4237"/>
<accession>A0A150LE80</accession>
<name>A0A150LE80_9BACL</name>
<dbReference type="AlphaFoldDB" id="A0A150LE80"/>
<evidence type="ECO:0000313" key="1">
    <source>
        <dbReference type="EMBL" id="KYD10276.1"/>
    </source>
</evidence>
<protein>
    <submittedName>
        <fullName evidence="1">Uncharacterized protein</fullName>
    </submittedName>
</protein>
<comment type="caution">
    <text evidence="1">The sequence shown here is derived from an EMBL/GenBank/DDBJ whole genome shotgun (WGS) entry which is preliminary data.</text>
</comment>
<reference evidence="1 2" key="1">
    <citation type="submission" date="2016-01" db="EMBL/GenBank/DDBJ databases">
        <title>Draft Genome Sequences of Seven Thermophilic Sporeformers Isolated from Foods.</title>
        <authorList>
            <person name="Berendsen E.M."/>
            <person name="Wells-Bennik M.H."/>
            <person name="Krawcyk A.O."/>
            <person name="De Jong A."/>
            <person name="Holsappel S."/>
            <person name="Eijlander R.T."/>
            <person name="Kuipers O.P."/>
        </authorList>
    </citation>
    <scope>NUCLEOTIDE SEQUENCE [LARGE SCALE GENOMIC DNA]</scope>
    <source>
        <strain evidence="1 2">B4119</strain>
    </source>
</reference>
<dbReference type="PATRIC" id="fig|81408.3.peg.353"/>
<sequence length="209" mass="25090">MVKKAVNYLLNTFNKEKMRWQIVPKEVETAPRASWWNYSENWEWGNPSAEIIGLLHHYKGLVPAEFLDDVTKYAVNYVNNLNKYEHHELLCFLKLSEKLPDKEYNLISNKLREMVKACVTDDPEKWDSYCLLPIQVVNSPSSEYYDLFADIIPINLNYLVTKQTKDGYWEPTWSWGQFEEEWETAKEEWRGWLTLEYLRILRSFDYIEN</sequence>